<keyword evidence="2" id="KW-1185">Reference proteome</keyword>
<sequence>MTWERIFQLCPESPNQGFLIALAPNQTLYREARYEWLKSAYITIRNPLSLRQRSVEELKLLKQVHIIWEQRWMYYFRGYFMLKNGTRTSIKTIFIDCQSISPDSSFYLLRIAATSALLRKVTIRLAPQCRSSCNWGSYRAQKHEIIERINEALGTSARIEHDATDDAEFLIWEAESNKVLIVKNRA</sequence>
<organism evidence="1 2">
    <name type="scientific">Hyaloscypha variabilis (strain UAMH 11265 / GT02V1 / F)</name>
    <name type="common">Meliniomyces variabilis</name>
    <dbReference type="NCBI Taxonomy" id="1149755"/>
    <lineage>
        <taxon>Eukaryota</taxon>
        <taxon>Fungi</taxon>
        <taxon>Dikarya</taxon>
        <taxon>Ascomycota</taxon>
        <taxon>Pezizomycotina</taxon>
        <taxon>Leotiomycetes</taxon>
        <taxon>Helotiales</taxon>
        <taxon>Hyaloscyphaceae</taxon>
        <taxon>Hyaloscypha</taxon>
        <taxon>Hyaloscypha variabilis</taxon>
    </lineage>
</organism>
<dbReference type="Proteomes" id="UP000235786">
    <property type="component" value="Unassembled WGS sequence"/>
</dbReference>
<name>A0A2J6R9G9_HYAVF</name>
<accession>A0A2J6R9G9</accession>
<evidence type="ECO:0000313" key="1">
    <source>
        <dbReference type="EMBL" id="PMD35123.1"/>
    </source>
</evidence>
<reference evidence="1 2" key="1">
    <citation type="submission" date="2016-04" db="EMBL/GenBank/DDBJ databases">
        <title>A degradative enzymes factory behind the ericoid mycorrhizal symbiosis.</title>
        <authorList>
            <consortium name="DOE Joint Genome Institute"/>
            <person name="Martino E."/>
            <person name="Morin E."/>
            <person name="Grelet G."/>
            <person name="Kuo A."/>
            <person name="Kohler A."/>
            <person name="Daghino S."/>
            <person name="Barry K."/>
            <person name="Choi C."/>
            <person name="Cichocki N."/>
            <person name="Clum A."/>
            <person name="Copeland A."/>
            <person name="Hainaut M."/>
            <person name="Haridas S."/>
            <person name="Labutti K."/>
            <person name="Lindquist E."/>
            <person name="Lipzen A."/>
            <person name="Khouja H.-R."/>
            <person name="Murat C."/>
            <person name="Ohm R."/>
            <person name="Olson A."/>
            <person name="Spatafora J."/>
            <person name="Veneault-Fourrey C."/>
            <person name="Henrissat B."/>
            <person name="Grigoriev I."/>
            <person name="Martin F."/>
            <person name="Perotto S."/>
        </authorList>
    </citation>
    <scope>NUCLEOTIDE SEQUENCE [LARGE SCALE GENOMIC DNA]</scope>
    <source>
        <strain evidence="1 2">F</strain>
    </source>
</reference>
<evidence type="ECO:0000313" key="2">
    <source>
        <dbReference type="Proteomes" id="UP000235786"/>
    </source>
</evidence>
<proteinExistence type="predicted"/>
<protein>
    <submittedName>
        <fullName evidence="1">Uncharacterized protein</fullName>
    </submittedName>
</protein>
<dbReference type="EMBL" id="KZ613952">
    <property type="protein sequence ID" value="PMD35123.1"/>
    <property type="molecule type" value="Genomic_DNA"/>
</dbReference>
<dbReference type="AlphaFoldDB" id="A0A2J6R9G9"/>
<gene>
    <name evidence="1" type="ORF">L207DRAFT_516078</name>
</gene>